<accession>A0ABS8VSW7</accession>
<dbReference type="RefSeq" id="WP_232877714.1">
    <property type="nucleotide sequence ID" value="NZ_JAJSOJ010000027.1"/>
</dbReference>
<feature type="non-terminal residue" evidence="1">
    <location>
        <position position="1"/>
    </location>
</feature>
<evidence type="ECO:0000313" key="2">
    <source>
        <dbReference type="Proteomes" id="UP001521074"/>
    </source>
</evidence>
<reference evidence="1 2" key="1">
    <citation type="submission" date="2021-12" db="EMBL/GenBank/DDBJ databases">
        <title>Genome sequence of Acetobacter sicerae DmPark20a_162.</title>
        <authorList>
            <person name="Chaston J.M."/>
        </authorList>
    </citation>
    <scope>NUCLEOTIDE SEQUENCE [LARGE SCALE GENOMIC DNA]</scope>
    <source>
        <strain evidence="1 2">DmPark20a_162</strain>
    </source>
</reference>
<gene>
    <name evidence="1" type="ORF">LWC05_09230</name>
</gene>
<evidence type="ECO:0008006" key="3">
    <source>
        <dbReference type="Google" id="ProtNLM"/>
    </source>
</evidence>
<comment type="caution">
    <text evidence="1">The sequence shown here is derived from an EMBL/GenBank/DDBJ whole genome shotgun (WGS) entry which is preliminary data.</text>
</comment>
<name>A0ABS8VSW7_9PROT</name>
<evidence type="ECO:0000313" key="1">
    <source>
        <dbReference type="EMBL" id="MCE0744062.1"/>
    </source>
</evidence>
<proteinExistence type="predicted"/>
<sequence>KCFGKLISKTLYQVFISCIRGFINSKIDYDLFMRLSISENIKLMKDGLLPDYAAYISTQRSVFL</sequence>
<keyword evidence="2" id="KW-1185">Reference proteome</keyword>
<protein>
    <recommendedName>
        <fullName evidence="3">Transposase</fullName>
    </recommendedName>
</protein>
<dbReference type="EMBL" id="JAJSOJ010000027">
    <property type="protein sequence ID" value="MCE0744062.1"/>
    <property type="molecule type" value="Genomic_DNA"/>
</dbReference>
<dbReference type="Proteomes" id="UP001521074">
    <property type="component" value="Unassembled WGS sequence"/>
</dbReference>
<organism evidence="1 2">
    <name type="scientific">Acetobacter sicerae</name>
    <dbReference type="NCBI Taxonomy" id="85325"/>
    <lineage>
        <taxon>Bacteria</taxon>
        <taxon>Pseudomonadati</taxon>
        <taxon>Pseudomonadota</taxon>
        <taxon>Alphaproteobacteria</taxon>
        <taxon>Acetobacterales</taxon>
        <taxon>Acetobacteraceae</taxon>
        <taxon>Acetobacter</taxon>
    </lineage>
</organism>